<name>A0A8A1LKQ7_AJEC8</name>
<reference evidence="1" key="1">
    <citation type="submission" date="2021-01" db="EMBL/GenBank/DDBJ databases">
        <title>Chromosome-level genome assembly of a human fungal pathogen reveals clustering of transcriptionally co-regulated genes.</title>
        <authorList>
            <person name="Voorhies M."/>
            <person name="Cohen S."/>
            <person name="Shea T.P."/>
            <person name="Petrus S."/>
            <person name="Munoz J.F."/>
            <person name="Poplawski S."/>
            <person name="Goldman W.E."/>
            <person name="Michael T."/>
            <person name="Cuomo C.A."/>
            <person name="Sil A."/>
            <person name="Beyhan S."/>
        </authorList>
    </citation>
    <scope>NUCLEOTIDE SEQUENCE</scope>
    <source>
        <strain evidence="1">H88</strain>
    </source>
</reference>
<dbReference type="AlphaFoldDB" id="A0A8A1LKQ7"/>
<dbReference type="Proteomes" id="UP000663419">
    <property type="component" value="Chromosome 2"/>
</dbReference>
<organism evidence="1 2">
    <name type="scientific">Ajellomyces capsulatus (strain H88)</name>
    <name type="common">Darling's disease fungus</name>
    <name type="synonym">Histoplasma capsulatum</name>
    <dbReference type="NCBI Taxonomy" id="544711"/>
    <lineage>
        <taxon>Eukaryota</taxon>
        <taxon>Fungi</taxon>
        <taxon>Dikarya</taxon>
        <taxon>Ascomycota</taxon>
        <taxon>Pezizomycotina</taxon>
        <taxon>Eurotiomycetes</taxon>
        <taxon>Eurotiomycetidae</taxon>
        <taxon>Onygenales</taxon>
        <taxon>Ajellomycetaceae</taxon>
        <taxon>Histoplasma</taxon>
    </lineage>
</organism>
<evidence type="ECO:0000313" key="2">
    <source>
        <dbReference type="Proteomes" id="UP000663419"/>
    </source>
</evidence>
<dbReference type="VEuPathDB" id="FungiDB:I7I53_08247"/>
<accession>A0A8A1LKQ7</accession>
<proteinExistence type="predicted"/>
<evidence type="ECO:0000313" key="1">
    <source>
        <dbReference type="EMBL" id="QSS52562.1"/>
    </source>
</evidence>
<protein>
    <submittedName>
        <fullName evidence="1">Uncharacterized protein</fullName>
    </submittedName>
</protein>
<dbReference type="EMBL" id="CP069103">
    <property type="protein sequence ID" value="QSS52562.1"/>
    <property type="molecule type" value="Genomic_DNA"/>
</dbReference>
<sequence length="191" mass="21291">MGMGESVKRVFRSSTSPGDILCASRGNCINVLSGREIRLGAPIARLGIYLMFDDAAQPPAKIDENKKFAGIRRRTADERGNVVGLWIYLSSARLTGRFPIVEFAQFMVFVLTNEYPGLDCGSCSLHSRNQSFFSLCCLNCNTRKGDSPAPIHVVILWCAWLRHTALQLMVSWYPSLFRLSGRIQGGRESVR</sequence>
<gene>
    <name evidence="1" type="ORF">I7I53_08247</name>
</gene>